<gene>
    <name evidence="3" type="ORF">PAUS00366_LOCUS17770</name>
</gene>
<feature type="compositionally biased region" description="Low complexity" evidence="1">
    <location>
        <begin position="182"/>
        <end position="247"/>
    </location>
</feature>
<feature type="compositionally biased region" description="Basic and acidic residues" evidence="1">
    <location>
        <begin position="859"/>
        <end position="881"/>
    </location>
</feature>
<feature type="chain" id="PRO_5030801317" evidence="2">
    <location>
        <begin position="24"/>
        <end position="1193"/>
    </location>
</feature>
<evidence type="ECO:0000313" key="3">
    <source>
        <dbReference type="EMBL" id="CAE0725013.1"/>
    </source>
</evidence>
<name>A0A7S4ASX2_9STRA</name>
<keyword evidence="2" id="KW-0732">Signal</keyword>
<accession>A0A7S4ASX2</accession>
<sequence>MRLVVSAAVLALWMTESSNNADAFSMHGMKSRYSSYSKQSSDHSSSTNVGQFLSITTMPSSPRLYMSTIERPMTAPGSPNSPSYNGHPFGSYGKPDNSGADESNYSYGPSSPNSNSPSSGPTDSNIAANNSNHHDNQYSRNAPSPASSFEAYMQGRNNKSNPSSPSDNYDSRQQSNNNGFGAPSTPASAPTSPSNNNNNDSNSFASFVTSAGAGNTGESSSTNNNNSFANFATSGSSSTNNNNNFGAPSTPPPAAQNANSYSPPPANNISSSSSNFGAPPATTNSAPGSNNNNSFSSFAAGANSSSPPLAPTQPSSFEAYMNSRGSNSSDNNNSSSPSFAGSSNNIDNSSISENLNSRMAAAVDPNAPLPPYMSPSSLENGNVRSANLSGSSDADNANPSRPAFRPPHISGNGMEMGSQPQRSASSTANTNNAPAPTTSFQQQGPQIAPPLSAPLARVGVPNQQLQLDIGLPSEELVGRLDQVLTQQQVFADRLDRVDEKIDKTTQENIQRTQTMLNSFKEENKKTQETFMNRINGDIRGMRTTMDRVLDEQRDLKQKQEGQTAKFVHLEKARSDQAQSLLNLEKTTSVRAQNMEQNLSLASQNQAQRLDTLERNTAQAANRGPGGAGNGPNTLELERRQNERMTNFERSQVERMAAFEEEQRQQLENSLREYQQQQQSSSSSNSSNNNGNSMNASSPDYSNKPQRPMDDTERQLQQRLNDAQARKEELLEQLRDMQRQEELHMKGGPGSHEDPHSPPGRRGGIPPPPPFASPLDAQQTNANANQYQNQQQGVGRDEFDQFEEDDNDEEMEEEPPRRGMLRDRLGKSSGEQRYSRNVGGGNANTRRNLNEEESDYDGESDMRMDPEEERRFQHERMMRRDPVSPPEAMGPQSSRRPGSPAGRYDPRRGGPFGREEDELAYDISNDSNSNSSVQKTLSNMQSFKGDEPLPKSSIFNEAGNIGGMGSTVGGQQQQRRSQQPQQSRRVPAQQGPRGAQQQQQQQQPRRPGAPQERRAGLSEPPPPNPMVDKKIEHFLMETLKGGPQPHFDKELESLLIIKYSPLFSWLKPGNVSFLRNVLITFLQHKGCQVEMDIRSAPPKAAREWDELLNILSFELEQRTGEKPRIMEEPDNQWGIYGSKNVTLRITGTNPKQQKEQQRRRGGGLTPEEAARRKMRNEKAFRVNQDPTDPTTRLL</sequence>
<evidence type="ECO:0000256" key="1">
    <source>
        <dbReference type="SAM" id="MobiDB-lite"/>
    </source>
</evidence>
<feature type="compositionally biased region" description="Polar residues" evidence="1">
    <location>
        <begin position="138"/>
        <end position="147"/>
    </location>
</feature>
<feature type="compositionally biased region" description="Low complexity" evidence="1">
    <location>
        <begin position="157"/>
        <end position="168"/>
    </location>
</feature>
<feature type="compositionally biased region" description="Low complexity" evidence="1">
    <location>
        <begin position="322"/>
        <end position="351"/>
    </location>
</feature>
<feature type="compositionally biased region" description="Basic and acidic residues" evidence="1">
    <location>
        <begin position="813"/>
        <end position="825"/>
    </location>
</feature>
<proteinExistence type="predicted"/>
<feature type="compositionally biased region" description="Low complexity" evidence="1">
    <location>
        <begin position="423"/>
        <end position="439"/>
    </location>
</feature>
<protein>
    <submittedName>
        <fullName evidence="3">Uncharacterized protein</fullName>
    </submittedName>
</protein>
<feature type="compositionally biased region" description="Low complexity" evidence="1">
    <location>
        <begin position="103"/>
        <end position="121"/>
    </location>
</feature>
<reference evidence="3" key="1">
    <citation type="submission" date="2021-01" db="EMBL/GenBank/DDBJ databases">
        <authorList>
            <person name="Corre E."/>
            <person name="Pelletier E."/>
            <person name="Niang G."/>
            <person name="Scheremetjew M."/>
            <person name="Finn R."/>
            <person name="Kale V."/>
            <person name="Holt S."/>
            <person name="Cochrane G."/>
            <person name="Meng A."/>
            <person name="Brown T."/>
            <person name="Cohen L."/>
        </authorList>
    </citation>
    <scope>NUCLEOTIDE SEQUENCE</scope>
    <source>
        <strain evidence="3">10249 10 AB</strain>
    </source>
</reference>
<dbReference type="EMBL" id="HBIX01025916">
    <property type="protein sequence ID" value="CAE0725013.1"/>
    <property type="molecule type" value="Transcribed_RNA"/>
</dbReference>
<feature type="region of interest" description="Disordered" evidence="1">
    <location>
        <begin position="741"/>
        <end position="1027"/>
    </location>
</feature>
<feature type="compositionally biased region" description="Polar residues" evidence="1">
    <location>
        <begin position="374"/>
        <end position="399"/>
    </location>
</feature>
<feature type="compositionally biased region" description="Low complexity" evidence="1">
    <location>
        <begin position="776"/>
        <end position="791"/>
    </location>
</feature>
<evidence type="ECO:0000256" key="2">
    <source>
        <dbReference type="SAM" id="SignalP"/>
    </source>
</evidence>
<feature type="compositionally biased region" description="Low complexity" evidence="1">
    <location>
        <begin position="968"/>
        <end position="1009"/>
    </location>
</feature>
<feature type="region of interest" description="Disordered" evidence="1">
    <location>
        <begin position="1145"/>
        <end position="1193"/>
    </location>
</feature>
<feature type="region of interest" description="Disordered" evidence="1">
    <location>
        <begin position="366"/>
        <end position="453"/>
    </location>
</feature>
<organism evidence="3">
    <name type="scientific">Pseudo-nitzschia australis</name>
    <dbReference type="NCBI Taxonomy" id="44445"/>
    <lineage>
        <taxon>Eukaryota</taxon>
        <taxon>Sar</taxon>
        <taxon>Stramenopiles</taxon>
        <taxon>Ochrophyta</taxon>
        <taxon>Bacillariophyta</taxon>
        <taxon>Bacillariophyceae</taxon>
        <taxon>Bacillariophycidae</taxon>
        <taxon>Bacillariales</taxon>
        <taxon>Bacillariaceae</taxon>
        <taxon>Pseudo-nitzschia</taxon>
    </lineage>
</organism>
<feature type="compositionally biased region" description="Basic and acidic residues" evidence="1">
    <location>
        <begin position="741"/>
        <end position="755"/>
    </location>
</feature>
<feature type="compositionally biased region" description="Low complexity" evidence="1">
    <location>
        <begin position="674"/>
        <end position="697"/>
    </location>
</feature>
<feature type="compositionally biased region" description="Polar residues" evidence="1">
    <location>
        <begin position="1183"/>
        <end position="1193"/>
    </location>
</feature>
<feature type="compositionally biased region" description="Basic and acidic residues" evidence="1">
    <location>
        <begin position="1167"/>
        <end position="1179"/>
    </location>
</feature>
<feature type="compositionally biased region" description="Basic and acidic residues" evidence="1">
    <location>
        <begin position="706"/>
        <end position="715"/>
    </location>
</feature>
<feature type="region of interest" description="Disordered" evidence="1">
    <location>
        <begin position="659"/>
        <end position="721"/>
    </location>
</feature>
<feature type="region of interest" description="Disordered" evidence="1">
    <location>
        <begin position="70"/>
        <end position="351"/>
    </location>
</feature>
<feature type="compositionally biased region" description="Acidic residues" evidence="1">
    <location>
        <begin position="799"/>
        <end position="812"/>
    </location>
</feature>
<feature type="signal peptide" evidence="2">
    <location>
        <begin position="1"/>
        <end position="23"/>
    </location>
</feature>
<feature type="compositionally biased region" description="Polar residues" evidence="1">
    <location>
        <begin position="932"/>
        <end position="941"/>
    </location>
</feature>
<feature type="compositionally biased region" description="Polar residues" evidence="1">
    <location>
        <begin position="122"/>
        <end position="131"/>
    </location>
</feature>
<dbReference type="AlphaFoldDB" id="A0A7S4ASX2"/>
<feature type="compositionally biased region" description="Low complexity" evidence="1">
    <location>
        <begin position="255"/>
        <end position="307"/>
    </location>
</feature>